<feature type="transmembrane region" description="Helical" evidence="1">
    <location>
        <begin position="190"/>
        <end position="210"/>
    </location>
</feature>
<gene>
    <name evidence="3" type="ORF">QCN29_24260</name>
</gene>
<name>A0ABT6HTD4_9ACTN</name>
<evidence type="ECO:0000313" key="4">
    <source>
        <dbReference type="Proteomes" id="UP001223144"/>
    </source>
</evidence>
<dbReference type="Pfam" id="PF14219">
    <property type="entry name" value="DUF4328"/>
    <property type="match status" value="1"/>
</dbReference>
<keyword evidence="4" id="KW-1185">Reference proteome</keyword>
<feature type="transmembrane region" description="Helical" evidence="1">
    <location>
        <begin position="58"/>
        <end position="78"/>
    </location>
</feature>
<proteinExistence type="predicted"/>
<keyword evidence="1" id="KW-0812">Transmembrane</keyword>
<organism evidence="3 4">
    <name type="scientific">Streptomyces chengmaiensis</name>
    <dbReference type="NCBI Taxonomy" id="3040919"/>
    <lineage>
        <taxon>Bacteria</taxon>
        <taxon>Bacillati</taxon>
        <taxon>Actinomycetota</taxon>
        <taxon>Actinomycetes</taxon>
        <taxon>Kitasatosporales</taxon>
        <taxon>Streptomycetaceae</taxon>
        <taxon>Streptomyces</taxon>
    </lineage>
</organism>
<dbReference type="Proteomes" id="UP001223144">
    <property type="component" value="Unassembled WGS sequence"/>
</dbReference>
<evidence type="ECO:0000259" key="2">
    <source>
        <dbReference type="Pfam" id="PF14219"/>
    </source>
</evidence>
<feature type="transmembrane region" description="Helical" evidence="1">
    <location>
        <begin position="150"/>
        <end position="169"/>
    </location>
</feature>
<dbReference type="InterPro" id="IPR025565">
    <property type="entry name" value="DUF4328"/>
</dbReference>
<dbReference type="EMBL" id="JARWBG010000032">
    <property type="protein sequence ID" value="MDH2391835.1"/>
    <property type="molecule type" value="Genomic_DNA"/>
</dbReference>
<reference evidence="3 4" key="1">
    <citation type="submission" date="2023-04" db="EMBL/GenBank/DDBJ databases">
        <title>Streptomyces chengmaiensis sp. nov. isolated from the stem of mangrove plant in Hainan.</title>
        <authorList>
            <person name="Huang X."/>
            <person name="Zhou S."/>
            <person name="Chu X."/>
            <person name="Xie Y."/>
            <person name="Lin Y."/>
        </authorList>
    </citation>
    <scope>NUCLEOTIDE SEQUENCE [LARGE SCALE GENOMIC DNA]</scope>
    <source>
        <strain evidence="3 4">HNM0663</strain>
    </source>
</reference>
<evidence type="ECO:0000313" key="3">
    <source>
        <dbReference type="EMBL" id="MDH2391835.1"/>
    </source>
</evidence>
<sequence length="271" mass="28726">MPCPECQSNTASAASATDAATKEGGRCAACAPAAPVSPPQPPAPTWAGLRSPIGLSRAAAALLWAVIAADVCALLASVNLRRLAVAMTDGEASAISEQEAELADLMMVGTSLFQVLATLAATVLFIIWFFRVRKNAGVFAPGLMTRGPGWAIGAWFIPIANLWLPRGIAVETWRASRPDAHAPDHSQPHTSLNLWWTAWVVTLVFGRYASRIYDRAETAEEIRHAAGLAAVSCLLDIVAAVLAVLFVRRLTAMQHAKALRGPRSANDPAMV</sequence>
<accession>A0ABT6HTD4</accession>
<keyword evidence="1" id="KW-1133">Transmembrane helix</keyword>
<evidence type="ECO:0000256" key="1">
    <source>
        <dbReference type="SAM" id="Phobius"/>
    </source>
</evidence>
<feature type="transmembrane region" description="Helical" evidence="1">
    <location>
        <begin position="112"/>
        <end position="130"/>
    </location>
</feature>
<feature type="domain" description="DUF4328" evidence="2">
    <location>
        <begin position="93"/>
        <end position="252"/>
    </location>
</feature>
<keyword evidence="1" id="KW-0472">Membrane</keyword>
<feature type="transmembrane region" description="Helical" evidence="1">
    <location>
        <begin position="222"/>
        <end position="247"/>
    </location>
</feature>
<dbReference type="RefSeq" id="WP_279930765.1">
    <property type="nucleotide sequence ID" value="NZ_JARWBG010000032.1"/>
</dbReference>
<comment type="caution">
    <text evidence="3">The sequence shown here is derived from an EMBL/GenBank/DDBJ whole genome shotgun (WGS) entry which is preliminary data.</text>
</comment>
<protein>
    <submittedName>
        <fullName evidence="3">DUF4328 domain-containing protein</fullName>
    </submittedName>
</protein>